<gene>
    <name evidence="10" type="ORF">GSTENG00009991001</name>
</gene>
<dbReference type="PANTHER" id="PTHR48092">
    <property type="entry name" value="KNIRPS-RELATED PROTEIN-RELATED"/>
    <property type="match status" value="1"/>
</dbReference>
<reference evidence="10" key="1">
    <citation type="journal article" date="2004" name="Nature">
        <title>Genome duplication in the teleost fish Tetraodon nigroviridis reveals the early vertebrate proto-karyotype.</title>
        <authorList>
            <person name="Jaillon O."/>
            <person name="Aury J.-M."/>
            <person name="Brunet F."/>
            <person name="Petit J.-L."/>
            <person name="Stange-Thomann N."/>
            <person name="Mauceli E."/>
            <person name="Bouneau L."/>
            <person name="Fischer C."/>
            <person name="Ozouf-Costaz C."/>
            <person name="Bernot A."/>
            <person name="Nicaud S."/>
            <person name="Jaffe D."/>
            <person name="Fisher S."/>
            <person name="Lutfalla G."/>
            <person name="Dossat C."/>
            <person name="Segurens B."/>
            <person name="Dasilva C."/>
            <person name="Salanoubat M."/>
            <person name="Levy M."/>
            <person name="Boudet N."/>
            <person name="Castellano S."/>
            <person name="Anthouard V."/>
            <person name="Jubin C."/>
            <person name="Castelli V."/>
            <person name="Katinka M."/>
            <person name="Vacherie B."/>
            <person name="Biemont C."/>
            <person name="Skalli Z."/>
            <person name="Cattolico L."/>
            <person name="Poulain J."/>
            <person name="De Berardinis V."/>
            <person name="Cruaud C."/>
            <person name="Duprat S."/>
            <person name="Brottier P."/>
            <person name="Coutanceau J.-P."/>
            <person name="Gouzy J."/>
            <person name="Parra G."/>
            <person name="Lardier G."/>
            <person name="Chapple C."/>
            <person name="McKernan K.J."/>
            <person name="McEwan P."/>
            <person name="Bosak S."/>
            <person name="Kellis M."/>
            <person name="Volff J.-N."/>
            <person name="Guigo R."/>
            <person name="Zody M.C."/>
            <person name="Mesirov J."/>
            <person name="Lindblad-Toh K."/>
            <person name="Birren B."/>
            <person name="Nusbaum C."/>
            <person name="Kahn D."/>
            <person name="Robinson-Rechavi M."/>
            <person name="Laudet V."/>
            <person name="Schachter V."/>
            <person name="Quetier F."/>
            <person name="Saurin W."/>
            <person name="Scarpelli C."/>
            <person name="Wincker P."/>
            <person name="Lander E.S."/>
            <person name="Weissenbach J."/>
            <person name="Roest Crollius H."/>
        </authorList>
    </citation>
    <scope>NUCLEOTIDE SEQUENCE [LARGE SCALE GENOMIC DNA]</scope>
</reference>
<evidence type="ECO:0000256" key="2">
    <source>
        <dbReference type="ARBA" id="ARBA00022771"/>
    </source>
</evidence>
<dbReference type="KEGG" id="tng:GSTEN00009991G001"/>
<dbReference type="Gene3D" id="3.30.50.10">
    <property type="entry name" value="Erythroid Transcription Factor GATA-1, subunit A"/>
    <property type="match status" value="1"/>
</dbReference>
<evidence type="ECO:0000256" key="7">
    <source>
        <dbReference type="ARBA" id="ARBA00023170"/>
    </source>
</evidence>
<dbReference type="GO" id="GO:0003700">
    <property type="term" value="F:DNA-binding transcription factor activity"/>
    <property type="evidence" value="ECO:0007669"/>
    <property type="project" value="InterPro"/>
</dbReference>
<dbReference type="SMART" id="SM00399">
    <property type="entry name" value="ZnF_C4"/>
    <property type="match status" value="1"/>
</dbReference>
<keyword evidence="4" id="KW-0805">Transcription regulation</keyword>
<dbReference type="EMBL" id="CAAE01011807">
    <property type="protein sequence ID" value="CAF94066.1"/>
    <property type="molecule type" value="Genomic_DNA"/>
</dbReference>
<reference evidence="10" key="2">
    <citation type="submission" date="2004-02" db="EMBL/GenBank/DDBJ databases">
        <authorList>
            <consortium name="Genoscope"/>
            <consortium name="Whitehead Institute Centre for Genome Research"/>
        </authorList>
    </citation>
    <scope>NUCLEOTIDE SEQUENCE</scope>
</reference>
<proteinExistence type="predicted"/>
<evidence type="ECO:0000256" key="6">
    <source>
        <dbReference type="ARBA" id="ARBA00023163"/>
    </source>
</evidence>
<keyword evidence="5" id="KW-0238">DNA-binding</keyword>
<dbReference type="Pfam" id="PF00105">
    <property type="entry name" value="zf-C4"/>
    <property type="match status" value="1"/>
</dbReference>
<organism evidence="10">
    <name type="scientific">Tetraodon nigroviridis</name>
    <name type="common">Spotted green pufferfish</name>
    <name type="synonym">Chelonodon nigroviridis</name>
    <dbReference type="NCBI Taxonomy" id="99883"/>
    <lineage>
        <taxon>Eukaryota</taxon>
        <taxon>Metazoa</taxon>
        <taxon>Chordata</taxon>
        <taxon>Craniata</taxon>
        <taxon>Vertebrata</taxon>
        <taxon>Euteleostomi</taxon>
        <taxon>Actinopterygii</taxon>
        <taxon>Neopterygii</taxon>
        <taxon>Teleostei</taxon>
        <taxon>Neoteleostei</taxon>
        <taxon>Acanthomorphata</taxon>
        <taxon>Eupercaria</taxon>
        <taxon>Tetraodontiformes</taxon>
        <taxon>Tetradontoidea</taxon>
        <taxon>Tetraodontidae</taxon>
        <taxon>Tetraodon</taxon>
    </lineage>
</organism>
<keyword evidence="1" id="KW-0479">Metal-binding</keyword>
<dbReference type="PROSITE" id="PS00031">
    <property type="entry name" value="NUCLEAR_REC_DBD_1"/>
    <property type="match status" value="1"/>
</dbReference>
<dbReference type="InterPro" id="IPR050200">
    <property type="entry name" value="Nuclear_hormone_rcpt_NR3"/>
</dbReference>
<dbReference type="InterPro" id="IPR021064">
    <property type="entry name" value="ER-beta-like_N"/>
</dbReference>
<feature type="non-terminal residue" evidence="10">
    <location>
        <position position="196"/>
    </location>
</feature>
<dbReference type="OrthoDB" id="5799427at2759"/>
<name>Q4SZ66_TETNG</name>
<dbReference type="GO" id="GO:0008270">
    <property type="term" value="F:zinc ion binding"/>
    <property type="evidence" value="ECO:0007669"/>
    <property type="project" value="UniProtKB-KW"/>
</dbReference>
<dbReference type="SUPFAM" id="SSF57716">
    <property type="entry name" value="Glucocorticoid receptor-like (DNA-binding domain)"/>
    <property type="match status" value="1"/>
</dbReference>
<dbReference type="GO" id="GO:0043565">
    <property type="term" value="F:sequence-specific DNA binding"/>
    <property type="evidence" value="ECO:0007669"/>
    <property type="project" value="InterPro"/>
</dbReference>
<feature type="domain" description="Nuclear receptor" evidence="9">
    <location>
        <begin position="115"/>
        <end position="146"/>
    </location>
</feature>
<dbReference type="InterPro" id="IPR013088">
    <property type="entry name" value="Znf_NHR/GATA"/>
</dbReference>
<keyword evidence="3" id="KW-0862">Zinc</keyword>
<comment type="caution">
    <text evidence="10">The sequence shown here is derived from an EMBL/GenBank/DDBJ whole genome shotgun (WGS) entry which is preliminary data.</text>
</comment>
<accession>Q4SZ66</accession>
<sequence length="196" mass="21570">MEGLKSPVLGPALEGSQPICIPSPYTDLSPNFSVVPFYGPAIFSYARPAISDRASVHRSMSPSLFWPAHAHTGPHVPLHPSQARPQLGWTELSPLDRRLPESQEAVVSSGGKADLHYCAVCHDYTSGYHYGVWSCEGCKAFFKRSIQSCVLSPFLYSLFTHDCRPMYGSNSIVKFADDTTVIGLITNNDESDYRAE</sequence>
<keyword evidence="6" id="KW-0804">Transcription</keyword>
<evidence type="ECO:0000256" key="1">
    <source>
        <dbReference type="ARBA" id="ARBA00022723"/>
    </source>
</evidence>
<dbReference type="PROSITE" id="PS51030">
    <property type="entry name" value="NUCLEAR_REC_DBD_2"/>
    <property type="match status" value="1"/>
</dbReference>
<evidence type="ECO:0000256" key="4">
    <source>
        <dbReference type="ARBA" id="ARBA00023015"/>
    </source>
</evidence>
<keyword evidence="2" id="KW-0863">Zinc-finger</keyword>
<keyword evidence="8" id="KW-0539">Nucleus</keyword>
<dbReference type="InterPro" id="IPR001628">
    <property type="entry name" value="Znf_hrmn_rcpt"/>
</dbReference>
<protein>
    <submittedName>
        <fullName evidence="10">(spotted green pufferfish) hypothetical protein</fullName>
    </submittedName>
</protein>
<evidence type="ECO:0000313" key="10">
    <source>
        <dbReference type="EMBL" id="CAF94066.1"/>
    </source>
</evidence>
<keyword evidence="7" id="KW-0675">Receptor</keyword>
<evidence type="ECO:0000259" key="9">
    <source>
        <dbReference type="PROSITE" id="PS51030"/>
    </source>
</evidence>
<evidence type="ECO:0000256" key="5">
    <source>
        <dbReference type="ARBA" id="ARBA00023125"/>
    </source>
</evidence>
<dbReference type="AlphaFoldDB" id="Q4SZ66"/>
<dbReference type="PRINTS" id="PR00047">
    <property type="entry name" value="STROIDFINGER"/>
</dbReference>
<evidence type="ECO:0000256" key="8">
    <source>
        <dbReference type="ARBA" id="ARBA00023242"/>
    </source>
</evidence>
<evidence type="ECO:0000256" key="3">
    <source>
        <dbReference type="ARBA" id="ARBA00022833"/>
    </source>
</evidence>
<dbReference type="Pfam" id="PF12497">
    <property type="entry name" value="ERbeta_N"/>
    <property type="match status" value="1"/>
</dbReference>